<keyword evidence="2" id="KW-1133">Transmembrane helix</keyword>
<feature type="compositionally biased region" description="Gly residues" evidence="1">
    <location>
        <begin position="58"/>
        <end position="67"/>
    </location>
</feature>
<keyword evidence="2" id="KW-0812">Transmembrane</keyword>
<protein>
    <recommendedName>
        <fullName evidence="3">BAG domain-containing protein</fullName>
    </recommendedName>
</protein>
<feature type="region of interest" description="Disordered" evidence="1">
    <location>
        <begin position="56"/>
        <end position="89"/>
    </location>
</feature>
<gene>
    <name evidence="4" type="ORF">KC19_4G111000</name>
</gene>
<reference evidence="4" key="1">
    <citation type="submission" date="2020-06" db="EMBL/GenBank/DDBJ databases">
        <title>WGS assembly of Ceratodon purpureus strain R40.</title>
        <authorList>
            <person name="Carey S.B."/>
            <person name="Jenkins J."/>
            <person name="Shu S."/>
            <person name="Lovell J.T."/>
            <person name="Sreedasyam A."/>
            <person name="Maumus F."/>
            <person name="Tiley G.P."/>
            <person name="Fernandez-Pozo N."/>
            <person name="Barry K."/>
            <person name="Chen C."/>
            <person name="Wang M."/>
            <person name="Lipzen A."/>
            <person name="Daum C."/>
            <person name="Saski C.A."/>
            <person name="Payton A.C."/>
            <person name="Mcbreen J.C."/>
            <person name="Conrad R.E."/>
            <person name="Kollar L.M."/>
            <person name="Olsson S."/>
            <person name="Huttunen S."/>
            <person name="Landis J.B."/>
            <person name="Wickett N.J."/>
            <person name="Johnson M.G."/>
            <person name="Rensing S.A."/>
            <person name="Grimwood J."/>
            <person name="Schmutz J."/>
            <person name="Mcdaniel S.F."/>
        </authorList>
    </citation>
    <scope>NUCLEOTIDE SEQUENCE</scope>
    <source>
        <strain evidence="4">R40</strain>
    </source>
</reference>
<dbReference type="Gene3D" id="1.20.58.120">
    <property type="entry name" value="BAG domain"/>
    <property type="match status" value="1"/>
</dbReference>
<sequence>MERRKWLAVKEYSSQVPERPAYYEDRAKPAWISGPVMAVAAAALILGGHFLSRRAGRRTGGNGGNQGGSASSGDSSNRDSTESRGNLPLNLAQLRAKRAEAAEARLAKEGSSTGSSALTPLGTILMLARKVDKLDEECSTFLSSVGTSTNLDPAQLKELARLLELLTQLQLKIDGVKGDETVRPHRKIQTTRVQSRLSALETLSSESSK</sequence>
<evidence type="ECO:0000256" key="2">
    <source>
        <dbReference type="SAM" id="Phobius"/>
    </source>
</evidence>
<organism evidence="4 5">
    <name type="scientific">Ceratodon purpureus</name>
    <name type="common">Fire moss</name>
    <name type="synonym">Dicranum purpureum</name>
    <dbReference type="NCBI Taxonomy" id="3225"/>
    <lineage>
        <taxon>Eukaryota</taxon>
        <taxon>Viridiplantae</taxon>
        <taxon>Streptophyta</taxon>
        <taxon>Embryophyta</taxon>
        <taxon>Bryophyta</taxon>
        <taxon>Bryophytina</taxon>
        <taxon>Bryopsida</taxon>
        <taxon>Dicranidae</taxon>
        <taxon>Pseudoditrichales</taxon>
        <taxon>Ditrichaceae</taxon>
        <taxon>Ceratodon</taxon>
    </lineage>
</organism>
<dbReference type="EMBL" id="CM026424">
    <property type="protein sequence ID" value="KAG0579625.1"/>
    <property type="molecule type" value="Genomic_DNA"/>
</dbReference>
<accession>A0A8T0I9D5</accession>
<evidence type="ECO:0000313" key="5">
    <source>
        <dbReference type="Proteomes" id="UP000822688"/>
    </source>
</evidence>
<comment type="caution">
    <text evidence="4">The sequence shown here is derived from an EMBL/GenBank/DDBJ whole genome shotgun (WGS) entry which is preliminary data.</text>
</comment>
<feature type="transmembrane region" description="Helical" evidence="2">
    <location>
        <begin position="30"/>
        <end position="51"/>
    </location>
</feature>
<feature type="domain" description="BAG" evidence="3">
    <location>
        <begin position="127"/>
        <end position="202"/>
    </location>
</feature>
<keyword evidence="5" id="KW-1185">Reference proteome</keyword>
<name>A0A8T0I9D5_CERPU</name>
<dbReference type="Proteomes" id="UP000822688">
    <property type="component" value="Chromosome 4"/>
</dbReference>
<dbReference type="InterPro" id="IPR036533">
    <property type="entry name" value="BAG_dom_sf"/>
</dbReference>
<evidence type="ECO:0000259" key="3">
    <source>
        <dbReference type="Pfam" id="PF02179"/>
    </source>
</evidence>
<dbReference type="AlphaFoldDB" id="A0A8T0I9D5"/>
<dbReference type="InterPro" id="IPR003103">
    <property type="entry name" value="BAG_domain"/>
</dbReference>
<dbReference type="SUPFAM" id="SSF63491">
    <property type="entry name" value="BAG domain"/>
    <property type="match status" value="1"/>
</dbReference>
<dbReference type="Pfam" id="PF02179">
    <property type="entry name" value="BAG"/>
    <property type="match status" value="1"/>
</dbReference>
<dbReference type="GO" id="GO:0051087">
    <property type="term" value="F:protein-folding chaperone binding"/>
    <property type="evidence" value="ECO:0007669"/>
    <property type="project" value="InterPro"/>
</dbReference>
<evidence type="ECO:0000313" key="4">
    <source>
        <dbReference type="EMBL" id="KAG0579625.1"/>
    </source>
</evidence>
<evidence type="ECO:0000256" key="1">
    <source>
        <dbReference type="SAM" id="MobiDB-lite"/>
    </source>
</evidence>
<keyword evidence="2" id="KW-0472">Membrane</keyword>
<proteinExistence type="predicted"/>